<accession>A0ACC3MIA3</accession>
<keyword evidence="2" id="KW-1185">Reference proteome</keyword>
<dbReference type="EMBL" id="JAUTXU010000242">
    <property type="protein sequence ID" value="KAK3696409.1"/>
    <property type="molecule type" value="Genomic_DNA"/>
</dbReference>
<organism evidence="1 2">
    <name type="scientific">Vermiconidia calcicola</name>
    <dbReference type="NCBI Taxonomy" id="1690605"/>
    <lineage>
        <taxon>Eukaryota</taxon>
        <taxon>Fungi</taxon>
        <taxon>Dikarya</taxon>
        <taxon>Ascomycota</taxon>
        <taxon>Pezizomycotina</taxon>
        <taxon>Dothideomycetes</taxon>
        <taxon>Dothideomycetidae</taxon>
        <taxon>Mycosphaerellales</taxon>
        <taxon>Extremaceae</taxon>
        <taxon>Vermiconidia</taxon>
    </lineage>
</organism>
<comment type="caution">
    <text evidence="1">The sequence shown here is derived from an EMBL/GenBank/DDBJ whole genome shotgun (WGS) entry which is preliminary data.</text>
</comment>
<protein>
    <submittedName>
        <fullName evidence="1">Uncharacterized protein</fullName>
    </submittedName>
</protein>
<proteinExistence type="predicted"/>
<reference evidence="1" key="1">
    <citation type="submission" date="2023-07" db="EMBL/GenBank/DDBJ databases">
        <title>Black Yeasts Isolated from many extreme environments.</title>
        <authorList>
            <person name="Coleine C."/>
            <person name="Stajich J.E."/>
            <person name="Selbmann L."/>
        </authorList>
    </citation>
    <scope>NUCLEOTIDE SEQUENCE</scope>
    <source>
        <strain evidence="1">CCFEE 5714</strain>
    </source>
</reference>
<name>A0ACC3MIA3_9PEZI</name>
<dbReference type="Proteomes" id="UP001281147">
    <property type="component" value="Unassembled WGS sequence"/>
</dbReference>
<sequence>MEGKDNPKEFPDVGQKLSAPKKLSAFEKERQAAAAKQQRAEAENAAALRAFENSFAGEDDDDPQANLTGGRGPPTGPRAPGMGYGPPAARYGMPPGPRSGPGNLGSMPGPPPPSLKRKRALDEMREAQEARREQEELLSRESARSHSRGSPPPAVREEEHDVDAPRPTIQLSSLPPNISSEEVKVLLGDHLKVHSVRFLPPAGPGSNTKRSMSAIATFSSNTSTTQIDTAVSALKDKYLGCGFYLGLSRHLSSVALHPSMAARTAAPSAEPFGAEKPREQQARFSMRNAPPPMDQRGFAPPDAYDNSGRPNYGVTPQPPEATVAVRPPMDIETVKAIHTVADQLLLEPDPARALQMEAMLMALPEVQRDERFAFLYDSRSPGGVYYRFLLWAPEEAEEAARDVRRRDLTVEKVYEDVSIDWQPPYAHVPFPDLKSLEQVVADIDYISSDEESDDDGAERQFNTGRDGDIGLETNEKKHLAPLKRARLIHLLSRLPTANARLRKGDVARVTNFAITHAGQGAEEIVDILLLNIEKPLSYSLASKYEDLDQEQDEEDVYEPDDDLSALDSPAPLPQKDGKRDEDPSNAKLIALYVISDILSASSTAGARNAWKYRQLFEAGFKARKTFEHLGKLDKELAWGRLRAEQWKRKIGVVFGIWEGWSVFSTEVHEELKQSFFDPPLNEEEMAAAQTQVEEEDKKKPEEKWLGKFKRVGATGSPAASASPALVPVAASPERVVEDVDGKFLDDVDGMPLEEDVDGAPMDEVDGVPMEDDLDGTPLGGLDGTSDAKPTARDADGTIGFSTSAAKANGKPSGPRKRMRAEDMFADSDDE</sequence>
<evidence type="ECO:0000313" key="2">
    <source>
        <dbReference type="Proteomes" id="UP001281147"/>
    </source>
</evidence>
<gene>
    <name evidence="1" type="ORF">LTR37_017980</name>
</gene>
<evidence type="ECO:0000313" key="1">
    <source>
        <dbReference type="EMBL" id="KAK3696409.1"/>
    </source>
</evidence>